<evidence type="ECO:0000313" key="3">
    <source>
        <dbReference type="Proteomes" id="UP000321389"/>
    </source>
</evidence>
<evidence type="ECO:0008006" key="4">
    <source>
        <dbReference type="Google" id="ProtNLM"/>
    </source>
</evidence>
<evidence type="ECO:0000256" key="1">
    <source>
        <dbReference type="SAM" id="SignalP"/>
    </source>
</evidence>
<feature type="chain" id="PRO_5023078461" description="YHS domain-containing protein" evidence="1">
    <location>
        <begin position="24"/>
        <end position="160"/>
    </location>
</feature>
<proteinExistence type="predicted"/>
<keyword evidence="3" id="KW-1185">Reference proteome</keyword>
<reference evidence="2" key="1">
    <citation type="submission" date="2020-04" db="EMBL/GenBank/DDBJ databases">
        <title>Nitratireductor sp. nov. isolated from mangrove soil.</title>
        <authorList>
            <person name="Ye Y."/>
        </authorList>
    </citation>
    <scope>NUCLEOTIDE SEQUENCE</scope>
    <source>
        <strain evidence="2">SY7</strain>
    </source>
</reference>
<organism evidence="2 3">
    <name type="scientific">Nitratireductor mangrovi</name>
    <dbReference type="NCBI Taxonomy" id="2599600"/>
    <lineage>
        <taxon>Bacteria</taxon>
        <taxon>Pseudomonadati</taxon>
        <taxon>Pseudomonadota</taxon>
        <taxon>Alphaproteobacteria</taxon>
        <taxon>Hyphomicrobiales</taxon>
        <taxon>Phyllobacteriaceae</taxon>
        <taxon>Nitratireductor</taxon>
    </lineage>
</organism>
<dbReference type="AlphaFoldDB" id="A0A5B8L1B6"/>
<evidence type="ECO:0000313" key="2">
    <source>
        <dbReference type="EMBL" id="QDZ01807.1"/>
    </source>
</evidence>
<dbReference type="KEGG" id="niy:FQ775_16285"/>
<feature type="signal peptide" evidence="1">
    <location>
        <begin position="1"/>
        <end position="23"/>
    </location>
</feature>
<sequence length="160" mass="16977">MSLKILAGALALSALLGAAPAFAADELNVVPGLSIAGAPLAVHGYDPVAYFTEGKPMRGSDSLVHVHDGAAYRFANAEHLAMFEADPAKYLPQYGGFCAYGVSVGKKFDGDPNFWKVADGRLYLNLNEEISDTFNKDVAGAIEKADRNWTDIRGKAAGEL</sequence>
<keyword evidence="1" id="KW-0732">Signal</keyword>
<protein>
    <recommendedName>
        <fullName evidence="4">YHS domain-containing protein</fullName>
    </recommendedName>
</protein>
<dbReference type="RefSeq" id="WP_146300448.1">
    <property type="nucleotide sequence ID" value="NZ_CP042301.2"/>
</dbReference>
<dbReference type="EMBL" id="CP042301">
    <property type="protein sequence ID" value="QDZ01807.1"/>
    <property type="molecule type" value="Genomic_DNA"/>
</dbReference>
<name>A0A5B8L1B6_9HYPH</name>
<dbReference type="NCBIfam" id="NF041384">
    <property type="entry name" value="YHS_seleno_dom"/>
    <property type="match status" value="1"/>
</dbReference>
<gene>
    <name evidence="2" type="ORF">FQ775_16285</name>
</gene>
<accession>A0A5B8L1B6</accession>
<dbReference type="Proteomes" id="UP000321389">
    <property type="component" value="Chromosome"/>
</dbReference>
<dbReference type="OrthoDB" id="344729at2"/>